<comment type="caution">
    <text evidence="1">The sequence shown here is derived from an EMBL/GenBank/DDBJ whole genome shotgun (WGS) entry which is preliminary data.</text>
</comment>
<dbReference type="Proteomes" id="UP000789570">
    <property type="component" value="Unassembled WGS sequence"/>
</dbReference>
<name>A0A9N8W1V7_9GLOM</name>
<reference evidence="1" key="1">
    <citation type="submission" date="2021-06" db="EMBL/GenBank/DDBJ databases">
        <authorList>
            <person name="Kallberg Y."/>
            <person name="Tangrot J."/>
            <person name="Rosling A."/>
        </authorList>
    </citation>
    <scope>NUCLEOTIDE SEQUENCE</scope>
    <source>
        <strain evidence="1">UK204</strain>
    </source>
</reference>
<protein>
    <submittedName>
        <fullName evidence="1">14800_t:CDS:1</fullName>
    </submittedName>
</protein>
<accession>A0A9N8W1V7</accession>
<proteinExistence type="predicted"/>
<gene>
    <name evidence="1" type="ORF">FCALED_LOCUS2375</name>
</gene>
<organism evidence="1 2">
    <name type="scientific">Funneliformis caledonium</name>
    <dbReference type="NCBI Taxonomy" id="1117310"/>
    <lineage>
        <taxon>Eukaryota</taxon>
        <taxon>Fungi</taxon>
        <taxon>Fungi incertae sedis</taxon>
        <taxon>Mucoromycota</taxon>
        <taxon>Glomeromycotina</taxon>
        <taxon>Glomeromycetes</taxon>
        <taxon>Glomerales</taxon>
        <taxon>Glomeraceae</taxon>
        <taxon>Funneliformis</taxon>
    </lineage>
</organism>
<dbReference type="AlphaFoldDB" id="A0A9N8W1V7"/>
<evidence type="ECO:0000313" key="1">
    <source>
        <dbReference type="EMBL" id="CAG8474166.1"/>
    </source>
</evidence>
<dbReference type="EMBL" id="CAJVPQ010000354">
    <property type="protein sequence ID" value="CAG8474166.1"/>
    <property type="molecule type" value="Genomic_DNA"/>
</dbReference>
<evidence type="ECO:0000313" key="2">
    <source>
        <dbReference type="Proteomes" id="UP000789570"/>
    </source>
</evidence>
<keyword evidence="2" id="KW-1185">Reference proteome</keyword>
<sequence>MKNQVTNTEIFYVEKSVLKREFVEKLNLRDIPKDVLKQPDTFKGSDLKSFLKAGS</sequence>